<evidence type="ECO:0000313" key="4">
    <source>
        <dbReference type="Proteomes" id="UP000193664"/>
    </source>
</evidence>
<feature type="region of interest" description="Disordered" evidence="1">
    <location>
        <begin position="281"/>
        <end position="303"/>
    </location>
</feature>
<feature type="domain" description="KilA-N" evidence="2">
    <location>
        <begin position="5"/>
        <end position="140"/>
    </location>
</feature>
<dbReference type="RefSeq" id="WP_085408257.1">
    <property type="nucleotide sequence ID" value="NZ_LNKF01000002.1"/>
</dbReference>
<accession>A0A1X2ZMA7</accession>
<name>A0A1X2ZMA7_BIFAD</name>
<dbReference type="PROSITE" id="PS51301">
    <property type="entry name" value="KILA_N"/>
    <property type="match status" value="1"/>
</dbReference>
<proteinExistence type="predicted"/>
<dbReference type="EMBL" id="LNKF01000002">
    <property type="protein sequence ID" value="OSG95504.1"/>
    <property type="molecule type" value="Genomic_DNA"/>
</dbReference>
<organism evidence="3 4">
    <name type="scientific">Bifidobacterium adolescentis</name>
    <dbReference type="NCBI Taxonomy" id="1680"/>
    <lineage>
        <taxon>Bacteria</taxon>
        <taxon>Bacillati</taxon>
        <taxon>Actinomycetota</taxon>
        <taxon>Actinomycetes</taxon>
        <taxon>Bifidobacteriales</taxon>
        <taxon>Bifidobacteriaceae</taxon>
        <taxon>Bifidobacterium</taxon>
    </lineage>
</organism>
<evidence type="ECO:0000313" key="3">
    <source>
        <dbReference type="EMBL" id="OSG95504.1"/>
    </source>
</evidence>
<evidence type="ECO:0000259" key="2">
    <source>
        <dbReference type="PROSITE" id="PS51301"/>
    </source>
</evidence>
<dbReference type="Pfam" id="PF04383">
    <property type="entry name" value="KilA-N"/>
    <property type="match status" value="1"/>
</dbReference>
<gene>
    <name evidence="3" type="ORF">AD0028_0743</name>
</gene>
<dbReference type="AlphaFoldDB" id="A0A1X2ZMA7"/>
<evidence type="ECO:0000256" key="1">
    <source>
        <dbReference type="SAM" id="MobiDB-lite"/>
    </source>
</evidence>
<protein>
    <submittedName>
        <fullName evidence="3">DNA-binding protein</fullName>
    </submittedName>
</protein>
<dbReference type="GO" id="GO:0003677">
    <property type="term" value="F:DNA binding"/>
    <property type="evidence" value="ECO:0007669"/>
    <property type="project" value="UniProtKB-KW"/>
</dbReference>
<sequence length="303" mass="34423">MPVEKSSRIHAKDVDVTIHAVNGEDYISLTDLARHSSDRTGEVIRRWLRLSDTISFLSTWEKISNPKFDSDAAAAILAQSGRNIFSLSASEWISKTNAIGIRSERGRSGGTYAHKDIAFAFASWISPEFHLFVIKDYQRLKDAEAQRTGIEWHARRELTKTNYRLHTDAVKESLQGKDLSKFRERIEYASEADVINLAVFGMKAATWKTNHPGWKGNMRDYATVRDLVILQNIEALSAAYISQGYSKIERFEMLKNEADRQRESLKDDVPSIERLRNIIESTEEIKETNQPGIENDGGNDDAK</sequence>
<dbReference type="Proteomes" id="UP000193664">
    <property type="component" value="Unassembled WGS sequence"/>
</dbReference>
<comment type="caution">
    <text evidence="3">The sequence shown here is derived from an EMBL/GenBank/DDBJ whole genome shotgun (WGS) entry which is preliminary data.</text>
</comment>
<dbReference type="SMART" id="SM01252">
    <property type="entry name" value="KilA-N"/>
    <property type="match status" value="1"/>
</dbReference>
<dbReference type="InterPro" id="IPR017880">
    <property type="entry name" value="KilA_N"/>
</dbReference>
<keyword evidence="3" id="KW-0238">DNA-binding</keyword>
<dbReference type="InterPro" id="IPR018004">
    <property type="entry name" value="KilA/APSES_HTH"/>
</dbReference>
<reference evidence="3 4" key="1">
    <citation type="journal article" date="2016" name="Sci. Rep.">
        <title>Evaluation of genetic diversity among strains of the human gut commensal Bifidobacterium adolescentis.</title>
        <authorList>
            <person name="Duranti S."/>
            <person name="Milani C."/>
            <person name="Lugli G.A."/>
            <person name="Mancabelli L."/>
            <person name="Turroni F."/>
            <person name="Ferrario C."/>
            <person name="Mangifesta M."/>
            <person name="Viappiani A."/>
            <person name="Sanchez B."/>
            <person name="Margolles A."/>
            <person name="van Sinderen D."/>
            <person name="Ventura M."/>
        </authorList>
    </citation>
    <scope>NUCLEOTIDE SEQUENCE [LARGE SCALE GENOMIC DNA]</scope>
    <source>
        <strain evidence="3 4">AD2-8</strain>
    </source>
</reference>